<evidence type="ECO:0000313" key="1">
    <source>
        <dbReference type="EMBL" id="ACF81281.1"/>
    </source>
</evidence>
<name>B4FGN8_MAIZE</name>
<reference evidence="1" key="1">
    <citation type="journal article" date="2009" name="PLoS Genet.">
        <title>Sequencing, mapping, and analysis of 27,455 maize full-length cDNAs.</title>
        <authorList>
            <person name="Soderlund C."/>
            <person name="Descour A."/>
            <person name="Kudrna D."/>
            <person name="Bomhoff M."/>
            <person name="Boyd L."/>
            <person name="Currie J."/>
            <person name="Angelova A."/>
            <person name="Collura K."/>
            <person name="Wissotski M."/>
            <person name="Ashley E."/>
            <person name="Morrow D."/>
            <person name="Fernandes J."/>
            <person name="Walbot V."/>
            <person name="Yu Y."/>
        </authorList>
    </citation>
    <scope>NUCLEOTIDE SEQUENCE</scope>
    <source>
        <strain evidence="1">B73</strain>
    </source>
</reference>
<sequence>MRRKEARKRALVNLEGFGRKHASLHTPYRYVSSFAGDIF</sequence>
<protein>
    <submittedName>
        <fullName evidence="1">Uncharacterized protein</fullName>
    </submittedName>
</protein>
<accession>B4FGN8</accession>
<proteinExistence type="evidence at transcript level"/>
<dbReference type="EMBL" id="BT036276">
    <property type="protein sequence ID" value="ACF81281.1"/>
    <property type="molecule type" value="mRNA"/>
</dbReference>
<organism evidence="1">
    <name type="scientific">Zea mays</name>
    <name type="common">Maize</name>
    <dbReference type="NCBI Taxonomy" id="4577"/>
    <lineage>
        <taxon>Eukaryota</taxon>
        <taxon>Viridiplantae</taxon>
        <taxon>Streptophyta</taxon>
        <taxon>Embryophyta</taxon>
        <taxon>Tracheophyta</taxon>
        <taxon>Spermatophyta</taxon>
        <taxon>Magnoliopsida</taxon>
        <taxon>Liliopsida</taxon>
        <taxon>Poales</taxon>
        <taxon>Poaceae</taxon>
        <taxon>PACMAD clade</taxon>
        <taxon>Panicoideae</taxon>
        <taxon>Andropogonodae</taxon>
        <taxon>Andropogoneae</taxon>
        <taxon>Tripsacinae</taxon>
        <taxon>Zea</taxon>
    </lineage>
</organism>
<dbReference type="AlphaFoldDB" id="B4FGN8"/>